<dbReference type="RefSeq" id="XP_024753528.1">
    <property type="nucleotide sequence ID" value="XM_024895867.1"/>
</dbReference>
<organism evidence="1 2">
    <name type="scientific">Trichoderma citrinoviride</name>
    <dbReference type="NCBI Taxonomy" id="58853"/>
    <lineage>
        <taxon>Eukaryota</taxon>
        <taxon>Fungi</taxon>
        <taxon>Dikarya</taxon>
        <taxon>Ascomycota</taxon>
        <taxon>Pezizomycotina</taxon>
        <taxon>Sordariomycetes</taxon>
        <taxon>Hypocreomycetidae</taxon>
        <taxon>Hypocreales</taxon>
        <taxon>Hypocreaceae</taxon>
        <taxon>Trichoderma</taxon>
    </lineage>
</organism>
<gene>
    <name evidence="1" type="ORF">BBK36DRAFT_1173523</name>
</gene>
<evidence type="ECO:0000313" key="1">
    <source>
        <dbReference type="EMBL" id="PTB70208.1"/>
    </source>
</evidence>
<evidence type="ECO:0000313" key="2">
    <source>
        <dbReference type="Proteomes" id="UP000241546"/>
    </source>
</evidence>
<reference evidence="2" key="1">
    <citation type="submission" date="2016-07" db="EMBL/GenBank/DDBJ databases">
        <title>Multiple horizontal gene transfer events from other fungi enriched the ability of initially mycotrophic Trichoderma (Ascomycota) to feed on dead plant biomass.</title>
        <authorList>
            <consortium name="DOE Joint Genome Institute"/>
            <person name="Atanasova L."/>
            <person name="Chenthamara K."/>
            <person name="Zhang J."/>
            <person name="Grujic M."/>
            <person name="Henrissat B."/>
            <person name="Kuo A."/>
            <person name="Aerts A."/>
            <person name="Salamov A."/>
            <person name="Lipzen A."/>
            <person name="Labutti K."/>
            <person name="Barry K."/>
            <person name="Miao Y."/>
            <person name="Rahimi M.J."/>
            <person name="Shen Q."/>
            <person name="Grigoriev I.V."/>
            <person name="Kubicek C.P."/>
            <person name="Druzhinina I.S."/>
        </authorList>
    </citation>
    <scope>NUCLEOTIDE SEQUENCE [LARGE SCALE GENOMIC DNA]</scope>
    <source>
        <strain evidence="2">TUCIM 6016</strain>
    </source>
</reference>
<dbReference type="InterPro" id="IPR036291">
    <property type="entry name" value="NAD(P)-bd_dom_sf"/>
</dbReference>
<keyword evidence="2" id="KW-1185">Reference proteome</keyword>
<accession>A0A2T4BLL3</accession>
<evidence type="ECO:0008006" key="3">
    <source>
        <dbReference type="Google" id="ProtNLM"/>
    </source>
</evidence>
<dbReference type="EMBL" id="KZ680207">
    <property type="protein sequence ID" value="PTB70208.1"/>
    <property type="molecule type" value="Genomic_DNA"/>
</dbReference>
<dbReference type="SUPFAM" id="SSF51735">
    <property type="entry name" value="NAD(P)-binding Rossmann-fold domains"/>
    <property type="match status" value="1"/>
</dbReference>
<dbReference type="OrthoDB" id="300709at2759"/>
<proteinExistence type="predicted"/>
<dbReference type="GeneID" id="36603985"/>
<dbReference type="Gene3D" id="3.90.25.10">
    <property type="entry name" value="UDP-galactose 4-epimerase, domain 1"/>
    <property type="match status" value="1"/>
</dbReference>
<protein>
    <recommendedName>
        <fullName evidence="3">NmrA-like domain-containing protein</fullName>
    </recommendedName>
</protein>
<name>A0A2T4BLL3_9HYPO</name>
<dbReference type="AlphaFoldDB" id="A0A2T4BLL3"/>
<sequence length="250" mass="28639">MSPQTIVLGGSVVDKSLKNPNEYRVRGLARDVSRPAALALFAKEVDFLGKVFAGANIIFALTDFWASRIPTLENFVWNAVPDPMELSRGILYRVHHWKSKADVTEYIKTQKPELWKRRQRFFPNYFENCLTDPRRYLPRQISGTLVRADTILPNVANADTDKLISGCHFGIPFVYMKTTAEQFQRGLEAAGLTPEISLDLTEQLLMYEYFGSVYASHESVQAREPWDEFVREHKDELMARIESGDGSSRW</sequence>
<dbReference type="Gene3D" id="3.40.50.720">
    <property type="entry name" value="NAD(P)-binding Rossmann-like Domain"/>
    <property type="match status" value="1"/>
</dbReference>
<dbReference type="Proteomes" id="UP000241546">
    <property type="component" value="Unassembled WGS sequence"/>
</dbReference>